<evidence type="ECO:0000256" key="1">
    <source>
        <dbReference type="SAM" id="Phobius"/>
    </source>
</evidence>
<keyword evidence="3" id="KW-1185">Reference proteome</keyword>
<keyword evidence="1" id="KW-0812">Transmembrane</keyword>
<evidence type="ECO:0000313" key="2">
    <source>
        <dbReference type="EMBL" id="MBF9221006.1"/>
    </source>
</evidence>
<sequence>MPEPVASAPSSALPTPPPATPASRLPKWLWWLLGLAALLLIGALVVQHFLDPWLRQKLEKQVATQTHGQYHLQVGALETSIWQRAIRLRRVRLRPAAQVADTLPRVRLDAARLHVTGVGLLALLRKGVVPIDSVVLDSATVEVLALARRPTQNAGKPLHERLPLKLKGLEIGYFGLLHTQGAYLPGAQPTARFRRADLSAHDLHLTPAGAADTQRLAYAADWQLQLRQAQGLTRGHRLQLTSLLASTANQQIQLDSVRMQPEGNAPAGSPRVNLALPRLRLTGLNAAALLHRHTFRADSLVLQAPRLTLVPPTGKASGSADFGQYARRFDLAHLAVRNGSLHVKDAALRSVIRRIDVAGTAIHIDAKGQPDARQVLFAKAWTLGLGRSEATVAAHAVSLGRLNLSTAAGTLDLRAVRVRPPGPGQGKPGAVRVDLTMPSLALRGFDAAAVQQQRRLRASSLVIDGARLNFTPPKTPPPPVWKLLSKAVRRTDLAELRIRRSFLQIGGLRHSPEINDIDLTGRGIRIDSLAALEPARIAYARSWKASSGLIAAPFDPPYYRASSQRARLDTDAHLFRFEGLSLVPKYSAVGMNLHKGYQVPAVTARIPSLTFSGLEFAGLVRRADVRVARVTVERPEVRIVSDGRGPINPNRSKISPEEMRHLPMTVDVRRLDIVGGNLFTKYRSPLTPLPGTMSINRFTGSFFNLSNDPRRQTAATPLTGRATTYLQNRCRLDAQVSMYTLDPKGQHRVWGTFGAGQFNILNSMTVPTRLVQFKQGDVRRIRFDLQANRQGSTGTMWAEYSGLQLQLLGYKDEEVKKPLLKRVLSKAANVIVIRDQNPRKRGELVTGQMISTREPRFSVFTLWRQGVVSGLFDNVGVPQKLAQKLSESKDEAPLPK</sequence>
<name>A0ABS0I228_9BACT</name>
<comment type="caution">
    <text evidence="2">The sequence shown here is derived from an EMBL/GenBank/DDBJ whole genome shotgun (WGS) entry which is preliminary data.</text>
</comment>
<dbReference type="RefSeq" id="WP_196292425.1">
    <property type="nucleotide sequence ID" value="NZ_JADQDM010000002.1"/>
</dbReference>
<organism evidence="2 3">
    <name type="scientific">Hymenobacter ruricola</name>
    <dbReference type="NCBI Taxonomy" id="2791023"/>
    <lineage>
        <taxon>Bacteria</taxon>
        <taxon>Pseudomonadati</taxon>
        <taxon>Bacteroidota</taxon>
        <taxon>Cytophagia</taxon>
        <taxon>Cytophagales</taxon>
        <taxon>Hymenobacteraceae</taxon>
        <taxon>Hymenobacter</taxon>
    </lineage>
</organism>
<dbReference type="EMBL" id="JADQDM010000002">
    <property type="protein sequence ID" value="MBF9221006.1"/>
    <property type="molecule type" value="Genomic_DNA"/>
</dbReference>
<gene>
    <name evidence="2" type="ORF">I2H31_07820</name>
</gene>
<protein>
    <recommendedName>
        <fullName evidence="4">AsmA-like C-terminal domain-containing protein</fullName>
    </recommendedName>
</protein>
<keyword evidence="1" id="KW-1133">Transmembrane helix</keyword>
<feature type="transmembrane region" description="Helical" evidence="1">
    <location>
        <begin position="28"/>
        <end position="50"/>
    </location>
</feature>
<evidence type="ECO:0000313" key="3">
    <source>
        <dbReference type="Proteomes" id="UP000618931"/>
    </source>
</evidence>
<reference evidence="2 3" key="1">
    <citation type="submission" date="2020-11" db="EMBL/GenBank/DDBJ databases">
        <authorList>
            <person name="Kim M.K."/>
        </authorList>
    </citation>
    <scope>NUCLEOTIDE SEQUENCE [LARGE SCALE GENOMIC DNA]</scope>
    <source>
        <strain evidence="2 3">BT662</strain>
    </source>
</reference>
<keyword evidence="1" id="KW-0472">Membrane</keyword>
<accession>A0ABS0I228</accession>
<evidence type="ECO:0008006" key="4">
    <source>
        <dbReference type="Google" id="ProtNLM"/>
    </source>
</evidence>
<proteinExistence type="predicted"/>
<dbReference type="Proteomes" id="UP000618931">
    <property type="component" value="Unassembled WGS sequence"/>
</dbReference>